<proteinExistence type="predicted"/>
<reference evidence="2 3" key="1">
    <citation type="journal article" date="2019" name="Sci. Rep.">
        <title>Orb-weaving spider Araneus ventricosus genome elucidates the spidroin gene catalogue.</title>
        <authorList>
            <person name="Kono N."/>
            <person name="Nakamura H."/>
            <person name="Ohtoshi R."/>
            <person name="Moran D.A.P."/>
            <person name="Shinohara A."/>
            <person name="Yoshida Y."/>
            <person name="Fujiwara M."/>
            <person name="Mori M."/>
            <person name="Tomita M."/>
            <person name="Arakawa K."/>
        </authorList>
    </citation>
    <scope>NUCLEOTIDE SEQUENCE [LARGE SCALE GENOMIC DNA]</scope>
</reference>
<sequence length="120" mass="12970">MGTRIALCANCNGPHTASYRGCPKYPKNITKSRIEPGKSFAAAASKTVNKPAPPPQAFNAENVNFPPLSSKPDSKVNSRSANDDAMVPNQENMHLGMELIIELKQNSPAIQKYPGNYKNA</sequence>
<accession>A0A4Y2S3V4</accession>
<evidence type="ECO:0000313" key="3">
    <source>
        <dbReference type="Proteomes" id="UP000499080"/>
    </source>
</evidence>
<evidence type="ECO:0000256" key="1">
    <source>
        <dbReference type="SAM" id="MobiDB-lite"/>
    </source>
</evidence>
<comment type="caution">
    <text evidence="2">The sequence shown here is derived from an EMBL/GenBank/DDBJ whole genome shotgun (WGS) entry which is preliminary data.</text>
</comment>
<name>A0A4Y2S3V4_ARAVE</name>
<evidence type="ECO:0000313" key="2">
    <source>
        <dbReference type="EMBL" id="GBN82874.1"/>
    </source>
</evidence>
<feature type="region of interest" description="Disordered" evidence="1">
    <location>
        <begin position="41"/>
        <end position="86"/>
    </location>
</feature>
<dbReference type="Proteomes" id="UP000499080">
    <property type="component" value="Unassembled WGS sequence"/>
</dbReference>
<protein>
    <submittedName>
        <fullName evidence="2">Uncharacterized protein</fullName>
    </submittedName>
</protein>
<dbReference type="AlphaFoldDB" id="A0A4Y2S3V4"/>
<organism evidence="2 3">
    <name type="scientific">Araneus ventricosus</name>
    <name type="common">Orbweaver spider</name>
    <name type="synonym">Epeira ventricosa</name>
    <dbReference type="NCBI Taxonomy" id="182803"/>
    <lineage>
        <taxon>Eukaryota</taxon>
        <taxon>Metazoa</taxon>
        <taxon>Ecdysozoa</taxon>
        <taxon>Arthropoda</taxon>
        <taxon>Chelicerata</taxon>
        <taxon>Arachnida</taxon>
        <taxon>Araneae</taxon>
        <taxon>Araneomorphae</taxon>
        <taxon>Entelegynae</taxon>
        <taxon>Araneoidea</taxon>
        <taxon>Araneidae</taxon>
        <taxon>Araneus</taxon>
    </lineage>
</organism>
<dbReference type="EMBL" id="BGPR01019765">
    <property type="protein sequence ID" value="GBN82874.1"/>
    <property type="molecule type" value="Genomic_DNA"/>
</dbReference>
<keyword evidence="3" id="KW-1185">Reference proteome</keyword>
<gene>
    <name evidence="2" type="ORF">AVEN_39433_1</name>
</gene>